<proteinExistence type="predicted"/>
<feature type="domain" description="SUEL-type lectin" evidence="3">
    <location>
        <begin position="42"/>
        <end position="125"/>
    </location>
</feature>
<comment type="caution">
    <text evidence="1">Lacks conserved residue(s) required for the propagation of feature annotation.</text>
</comment>
<feature type="disulfide bond" evidence="1">
    <location>
        <begin position="10"/>
        <end position="19"/>
    </location>
</feature>
<dbReference type="PROSITE" id="PS50228">
    <property type="entry name" value="SUEL_LECTIN"/>
    <property type="match status" value="1"/>
</dbReference>
<dbReference type="PROSITE" id="PS00022">
    <property type="entry name" value="EGF_1"/>
    <property type="match status" value="1"/>
</dbReference>
<dbReference type="InterPro" id="IPR043159">
    <property type="entry name" value="Lectin_gal-bd_sf"/>
</dbReference>
<name>A0A914ZBP9_9BILA</name>
<evidence type="ECO:0000313" key="4">
    <source>
        <dbReference type="Proteomes" id="UP000887577"/>
    </source>
</evidence>
<keyword evidence="1" id="KW-0245">EGF-like domain</keyword>
<accession>A0A914ZBP9</accession>
<sequence length="316" mass="35459">MREQLAQCKCPPSYTGKYCEIQTTTIFANETQKFKEESENIACEKDSFIFSCPNGGVILVDYALFGYSKISKSDQCLKIDKIIDSKEDFTCIDSSSLQTMIQKCQGLTYCQFPSVKDLFGQRPCPRDIPVSLNTRLRCSSESNIPNKCPPGALYIQGRCYKPFLESIISSRKTYDEAQAECGNTGGNLANPQREPIFSMLYSEIEKSAEKLNISLLNERFWVRNESDSLPSTAEWQNMCPFLQIDTNVPQPGSCQSRLHWICEYPPSGELTQRITESSLITSSSTTFSSTVPSTTSSTTIITSAKTTVSRWVHIFL</sequence>
<evidence type="ECO:0000259" key="3">
    <source>
        <dbReference type="PROSITE" id="PS50228"/>
    </source>
</evidence>
<evidence type="ECO:0000313" key="5">
    <source>
        <dbReference type="WBParaSite" id="PSU_v2.g9169.t1"/>
    </source>
</evidence>
<organism evidence="4 5">
    <name type="scientific">Panagrolaimus superbus</name>
    <dbReference type="NCBI Taxonomy" id="310955"/>
    <lineage>
        <taxon>Eukaryota</taxon>
        <taxon>Metazoa</taxon>
        <taxon>Ecdysozoa</taxon>
        <taxon>Nematoda</taxon>
        <taxon>Chromadorea</taxon>
        <taxon>Rhabditida</taxon>
        <taxon>Tylenchina</taxon>
        <taxon>Panagrolaimomorpha</taxon>
        <taxon>Panagrolaimoidea</taxon>
        <taxon>Panagrolaimidae</taxon>
        <taxon>Panagrolaimus</taxon>
    </lineage>
</organism>
<dbReference type="Pfam" id="PF02140">
    <property type="entry name" value="SUEL_Lectin"/>
    <property type="match status" value="1"/>
</dbReference>
<dbReference type="Gene3D" id="2.60.120.740">
    <property type="match status" value="1"/>
</dbReference>
<dbReference type="InterPro" id="IPR016187">
    <property type="entry name" value="CTDL_fold"/>
</dbReference>
<evidence type="ECO:0000256" key="1">
    <source>
        <dbReference type="PROSITE-ProRule" id="PRU00076"/>
    </source>
</evidence>
<dbReference type="Gene3D" id="3.10.100.10">
    <property type="entry name" value="Mannose-Binding Protein A, subunit A"/>
    <property type="match status" value="1"/>
</dbReference>
<dbReference type="GO" id="GO:0030246">
    <property type="term" value="F:carbohydrate binding"/>
    <property type="evidence" value="ECO:0007669"/>
    <property type="project" value="InterPro"/>
</dbReference>
<keyword evidence="1" id="KW-1015">Disulfide bond</keyword>
<dbReference type="InterPro" id="IPR016186">
    <property type="entry name" value="C-type_lectin-like/link_sf"/>
</dbReference>
<dbReference type="InterPro" id="IPR000922">
    <property type="entry name" value="Lectin_gal-bd_dom"/>
</dbReference>
<dbReference type="Proteomes" id="UP000887577">
    <property type="component" value="Unplaced"/>
</dbReference>
<feature type="domain" description="EGF-like" evidence="2">
    <location>
        <begin position="1"/>
        <end position="20"/>
    </location>
</feature>
<dbReference type="SUPFAM" id="SSF56436">
    <property type="entry name" value="C-type lectin-like"/>
    <property type="match status" value="1"/>
</dbReference>
<dbReference type="PROSITE" id="PS50026">
    <property type="entry name" value="EGF_3"/>
    <property type="match status" value="1"/>
</dbReference>
<protein>
    <submittedName>
        <fullName evidence="5">Uncharacterized protein</fullName>
    </submittedName>
</protein>
<dbReference type="InterPro" id="IPR000742">
    <property type="entry name" value="EGF"/>
</dbReference>
<reference evidence="5" key="1">
    <citation type="submission" date="2022-11" db="UniProtKB">
        <authorList>
            <consortium name="WormBaseParasite"/>
        </authorList>
    </citation>
    <scope>IDENTIFICATION</scope>
</reference>
<evidence type="ECO:0000259" key="2">
    <source>
        <dbReference type="PROSITE" id="PS50026"/>
    </source>
</evidence>
<keyword evidence="4" id="KW-1185">Reference proteome</keyword>
<dbReference type="AlphaFoldDB" id="A0A914ZBP9"/>
<dbReference type="WBParaSite" id="PSU_v2.g9169.t1">
    <property type="protein sequence ID" value="PSU_v2.g9169.t1"/>
    <property type="gene ID" value="PSU_v2.g9169"/>
</dbReference>